<keyword evidence="4 12" id="KW-0808">Transferase</keyword>
<evidence type="ECO:0000256" key="9">
    <source>
        <dbReference type="ARBA" id="ARBA00023136"/>
    </source>
</evidence>
<dbReference type="PROSITE" id="PS01188">
    <property type="entry name" value="ELO"/>
    <property type="match status" value="1"/>
</dbReference>
<evidence type="ECO:0000256" key="8">
    <source>
        <dbReference type="ARBA" id="ARBA00023098"/>
    </source>
</evidence>
<protein>
    <recommendedName>
        <fullName evidence="12">Elongation of fatty acids protein</fullName>
        <ecNumber evidence="12">2.3.1.-</ecNumber>
    </recommendedName>
</protein>
<dbReference type="PANTHER" id="PTHR11157:SF134">
    <property type="entry name" value="ELONGATION OF FATTY ACIDS PROTEIN 1-RELATED"/>
    <property type="match status" value="1"/>
</dbReference>
<comment type="caution">
    <text evidence="13">The sequence shown here is derived from an EMBL/GenBank/DDBJ whole genome shotgun (WGS) entry which is preliminary data.</text>
</comment>
<feature type="transmembrane region" description="Helical" evidence="12">
    <location>
        <begin position="252"/>
        <end position="271"/>
    </location>
</feature>
<evidence type="ECO:0000313" key="13">
    <source>
        <dbReference type="EMBL" id="KAG2181170.1"/>
    </source>
</evidence>
<feature type="transmembrane region" description="Helical" evidence="12">
    <location>
        <begin position="75"/>
        <end position="96"/>
    </location>
</feature>
<evidence type="ECO:0000256" key="11">
    <source>
        <dbReference type="ARBA" id="ARBA00047375"/>
    </source>
</evidence>
<dbReference type="OrthoDB" id="434092at2759"/>
<comment type="subcellular location">
    <subcellularLocation>
        <location evidence="1">Membrane</location>
        <topology evidence="1">Multi-pass membrane protein</topology>
    </subcellularLocation>
</comment>
<dbReference type="EC" id="2.3.1.-" evidence="12"/>
<dbReference type="EMBL" id="JAEPQZ010000005">
    <property type="protein sequence ID" value="KAG2181170.1"/>
    <property type="molecule type" value="Genomic_DNA"/>
</dbReference>
<keyword evidence="10 12" id="KW-0275">Fatty acid biosynthesis</keyword>
<evidence type="ECO:0000256" key="7">
    <source>
        <dbReference type="ARBA" id="ARBA00022989"/>
    </source>
</evidence>
<evidence type="ECO:0000256" key="1">
    <source>
        <dbReference type="ARBA" id="ARBA00004141"/>
    </source>
</evidence>
<feature type="transmembrane region" description="Helical" evidence="12">
    <location>
        <begin position="45"/>
        <end position="63"/>
    </location>
</feature>
<keyword evidence="9 12" id="KW-0472">Membrane</keyword>
<dbReference type="Proteomes" id="UP000654370">
    <property type="component" value="Unassembled WGS sequence"/>
</dbReference>
<dbReference type="AlphaFoldDB" id="A0A8H7PWT0"/>
<keyword evidence="3 12" id="KW-0444">Lipid biosynthesis</keyword>
<dbReference type="Pfam" id="PF01151">
    <property type="entry name" value="ELO"/>
    <property type="match status" value="1"/>
</dbReference>
<dbReference type="GO" id="GO:0034625">
    <property type="term" value="P:fatty acid elongation, monounsaturated fatty acid"/>
    <property type="evidence" value="ECO:0007669"/>
    <property type="project" value="TreeGrafter"/>
</dbReference>
<keyword evidence="6 12" id="KW-0276">Fatty acid metabolism</keyword>
<dbReference type="InterPro" id="IPR002076">
    <property type="entry name" value="ELO_fam"/>
</dbReference>
<dbReference type="GO" id="GO:0030148">
    <property type="term" value="P:sphingolipid biosynthetic process"/>
    <property type="evidence" value="ECO:0007669"/>
    <property type="project" value="TreeGrafter"/>
</dbReference>
<evidence type="ECO:0000256" key="12">
    <source>
        <dbReference type="RuleBase" id="RU361115"/>
    </source>
</evidence>
<dbReference type="GO" id="GO:0005789">
    <property type="term" value="C:endoplasmic reticulum membrane"/>
    <property type="evidence" value="ECO:0007669"/>
    <property type="project" value="TreeGrafter"/>
</dbReference>
<evidence type="ECO:0000256" key="2">
    <source>
        <dbReference type="ARBA" id="ARBA00007263"/>
    </source>
</evidence>
<keyword evidence="7 12" id="KW-1133">Transmembrane helix</keyword>
<dbReference type="GO" id="GO:0042761">
    <property type="term" value="P:very long-chain fatty acid biosynthetic process"/>
    <property type="evidence" value="ECO:0007669"/>
    <property type="project" value="TreeGrafter"/>
</dbReference>
<comment type="catalytic activity">
    <reaction evidence="11">
        <text>a very-long-chain acyl-CoA + malonyl-CoA + H(+) = a very-long-chain 3-oxoacyl-CoA + CO2 + CoA</text>
        <dbReference type="Rhea" id="RHEA:32727"/>
        <dbReference type="ChEBI" id="CHEBI:15378"/>
        <dbReference type="ChEBI" id="CHEBI:16526"/>
        <dbReference type="ChEBI" id="CHEBI:57287"/>
        <dbReference type="ChEBI" id="CHEBI:57384"/>
        <dbReference type="ChEBI" id="CHEBI:90725"/>
        <dbReference type="ChEBI" id="CHEBI:90736"/>
        <dbReference type="EC" id="2.3.1.199"/>
    </reaction>
</comment>
<proteinExistence type="inferred from homology"/>
<keyword evidence="14" id="KW-1185">Reference proteome</keyword>
<evidence type="ECO:0000256" key="3">
    <source>
        <dbReference type="ARBA" id="ARBA00022516"/>
    </source>
</evidence>
<dbReference type="GO" id="GO:0009922">
    <property type="term" value="F:fatty acid elongase activity"/>
    <property type="evidence" value="ECO:0007669"/>
    <property type="project" value="UniProtKB-EC"/>
</dbReference>
<dbReference type="GO" id="GO:0019367">
    <property type="term" value="P:fatty acid elongation, saturated fatty acid"/>
    <property type="evidence" value="ECO:0007669"/>
    <property type="project" value="TreeGrafter"/>
</dbReference>
<feature type="transmembrane region" description="Helical" evidence="12">
    <location>
        <begin position="214"/>
        <end position="232"/>
    </location>
</feature>
<evidence type="ECO:0000256" key="5">
    <source>
        <dbReference type="ARBA" id="ARBA00022692"/>
    </source>
</evidence>
<comment type="catalytic activity">
    <reaction evidence="12">
        <text>an acyl-CoA + malonyl-CoA + H(+) = a 3-oxoacyl-CoA + CO2 + CoA</text>
        <dbReference type="Rhea" id="RHEA:50252"/>
        <dbReference type="ChEBI" id="CHEBI:15378"/>
        <dbReference type="ChEBI" id="CHEBI:16526"/>
        <dbReference type="ChEBI" id="CHEBI:57287"/>
        <dbReference type="ChEBI" id="CHEBI:57384"/>
        <dbReference type="ChEBI" id="CHEBI:58342"/>
        <dbReference type="ChEBI" id="CHEBI:90726"/>
    </reaction>
    <physiologicalReaction direction="left-to-right" evidence="12">
        <dbReference type="Rhea" id="RHEA:50253"/>
    </physiologicalReaction>
</comment>
<name>A0A8H7PWT0_MORIS</name>
<keyword evidence="5 12" id="KW-0812">Transmembrane</keyword>
<comment type="similarity">
    <text evidence="2 12">Belongs to the ELO family.</text>
</comment>
<sequence length="287" mass="33751">MSLEHPFGISLYSYFDTAYQAITGKPASSFQYIQGQTPLSDNSTVLWTCIGYYFLVFTTQFIFKRLDIPALRLKGLFIFHNLLLTAASGALLLLFLEQLIPIVSKHGLFYAICSTDAWTQQLEHLYYLNYLVKYWELADTMFLAVKRKNIGFLHWYHHSMTMVLCFTQLNGKTSVSWVPIVLNLMVHVAMYWYYARTAGGHRIWWKKYLTTMQITQFVIDLFVIYFCSYNYFTSTFWPFMPYYDKCAGEEIAASFGVFLLTSYLFLFVNFYRKTYKPAMPREKTKEA</sequence>
<accession>A0A8H7PWT0</accession>
<reference evidence="13" key="1">
    <citation type="submission" date="2020-12" db="EMBL/GenBank/DDBJ databases">
        <title>Metabolic potential, ecology and presence of endohyphal bacteria is reflected in genomic diversity of Mucoromycotina.</title>
        <authorList>
            <person name="Muszewska A."/>
            <person name="Okrasinska A."/>
            <person name="Steczkiewicz K."/>
            <person name="Drgas O."/>
            <person name="Orlowska M."/>
            <person name="Perlinska-Lenart U."/>
            <person name="Aleksandrzak-Piekarczyk T."/>
            <person name="Szatraj K."/>
            <person name="Zielenkiewicz U."/>
            <person name="Pilsyk S."/>
            <person name="Malc E."/>
            <person name="Mieczkowski P."/>
            <person name="Kruszewska J.S."/>
            <person name="Biernat P."/>
            <person name="Pawlowska J."/>
        </authorList>
    </citation>
    <scope>NUCLEOTIDE SEQUENCE</scope>
    <source>
        <strain evidence="13">WA0000067209</strain>
    </source>
</reference>
<dbReference type="GO" id="GO:0034626">
    <property type="term" value="P:fatty acid elongation, polyunsaturated fatty acid"/>
    <property type="evidence" value="ECO:0007669"/>
    <property type="project" value="TreeGrafter"/>
</dbReference>
<keyword evidence="8 12" id="KW-0443">Lipid metabolism</keyword>
<dbReference type="PANTHER" id="PTHR11157">
    <property type="entry name" value="FATTY ACID ACYL TRANSFERASE-RELATED"/>
    <property type="match status" value="1"/>
</dbReference>
<evidence type="ECO:0000256" key="4">
    <source>
        <dbReference type="ARBA" id="ARBA00022679"/>
    </source>
</evidence>
<organism evidence="13 14">
    <name type="scientific">Mortierella isabellina</name>
    <name type="common">Filamentous fungus</name>
    <name type="synonym">Umbelopsis isabellina</name>
    <dbReference type="NCBI Taxonomy" id="91625"/>
    <lineage>
        <taxon>Eukaryota</taxon>
        <taxon>Fungi</taxon>
        <taxon>Fungi incertae sedis</taxon>
        <taxon>Mucoromycota</taxon>
        <taxon>Mucoromycotina</taxon>
        <taxon>Umbelopsidomycetes</taxon>
        <taxon>Umbelopsidales</taxon>
        <taxon>Umbelopsidaceae</taxon>
        <taxon>Umbelopsis</taxon>
    </lineage>
</organism>
<evidence type="ECO:0000256" key="6">
    <source>
        <dbReference type="ARBA" id="ARBA00022832"/>
    </source>
</evidence>
<gene>
    <name evidence="13" type="ORF">INT43_008752</name>
</gene>
<evidence type="ECO:0000256" key="10">
    <source>
        <dbReference type="ARBA" id="ARBA00023160"/>
    </source>
</evidence>
<evidence type="ECO:0000313" key="14">
    <source>
        <dbReference type="Proteomes" id="UP000654370"/>
    </source>
</evidence>
<feature type="transmembrane region" description="Helical" evidence="12">
    <location>
        <begin position="176"/>
        <end position="194"/>
    </location>
</feature>
<dbReference type="InterPro" id="IPR030457">
    <property type="entry name" value="ELO_CS"/>
</dbReference>